<dbReference type="AlphaFoldDB" id="A0A3M8DG70"/>
<name>A0A3M8DG70_9BACL</name>
<dbReference type="PANTHER" id="PTHR31964:SF113">
    <property type="entry name" value="USPA DOMAIN-CONTAINING PROTEIN"/>
    <property type="match status" value="1"/>
</dbReference>
<comment type="caution">
    <text evidence="4">The sequence shown here is derived from an EMBL/GenBank/DDBJ whole genome shotgun (WGS) entry which is preliminary data.</text>
</comment>
<dbReference type="PANTHER" id="PTHR31964">
    <property type="entry name" value="ADENINE NUCLEOTIDE ALPHA HYDROLASES-LIKE SUPERFAMILY PROTEIN"/>
    <property type="match status" value="1"/>
</dbReference>
<evidence type="ECO:0000256" key="1">
    <source>
        <dbReference type="ARBA" id="ARBA00008791"/>
    </source>
</evidence>
<dbReference type="Pfam" id="PF00582">
    <property type="entry name" value="Usp"/>
    <property type="match status" value="1"/>
</dbReference>
<gene>
    <name evidence="4" type="ORF">EDM56_15155</name>
</gene>
<dbReference type="InterPro" id="IPR006016">
    <property type="entry name" value="UspA"/>
</dbReference>
<dbReference type="CDD" id="cd23659">
    <property type="entry name" value="USP_At3g01520-like"/>
    <property type="match status" value="1"/>
</dbReference>
<dbReference type="OrthoDB" id="9777884at2"/>
<reference evidence="4 5" key="1">
    <citation type="submission" date="2018-10" db="EMBL/GenBank/DDBJ databases">
        <title>Phylogenomics of Brevibacillus.</title>
        <authorList>
            <person name="Dunlap C."/>
        </authorList>
    </citation>
    <scope>NUCLEOTIDE SEQUENCE [LARGE SCALE GENOMIC DNA]</scope>
    <source>
        <strain evidence="4 5">JCM 15716</strain>
    </source>
</reference>
<dbReference type="Gene3D" id="3.40.50.620">
    <property type="entry name" value="HUPs"/>
    <property type="match status" value="1"/>
</dbReference>
<comment type="similarity">
    <text evidence="1 2">Belongs to the universal stress protein A family.</text>
</comment>
<dbReference type="EMBL" id="RHHQ01000012">
    <property type="protein sequence ID" value="RNB87034.1"/>
    <property type="molecule type" value="Genomic_DNA"/>
</dbReference>
<dbReference type="Proteomes" id="UP000271031">
    <property type="component" value="Unassembled WGS sequence"/>
</dbReference>
<evidence type="ECO:0000256" key="2">
    <source>
        <dbReference type="PIRNR" id="PIRNR006276"/>
    </source>
</evidence>
<accession>A0A3M8DG70</accession>
<dbReference type="InterPro" id="IPR006015">
    <property type="entry name" value="Universal_stress_UspA"/>
</dbReference>
<evidence type="ECO:0000313" key="5">
    <source>
        <dbReference type="Proteomes" id="UP000271031"/>
    </source>
</evidence>
<dbReference type="SUPFAM" id="SSF52402">
    <property type="entry name" value="Adenine nucleotide alpha hydrolases-like"/>
    <property type="match status" value="1"/>
</dbReference>
<keyword evidence="5" id="KW-1185">Reference proteome</keyword>
<dbReference type="InterPro" id="IPR014729">
    <property type="entry name" value="Rossmann-like_a/b/a_fold"/>
</dbReference>
<sequence>MFTNILVAVDGSETSQKAVEWAKQTHEALPEAKITFVHVFQPFVPVIAGYPAAVIPQPQDVLSPEETPSYQAWAQFEDKSRVAYRNILGGAAEEICNEAEAKECDLIVVGSVGHGLVSSVLLGSVSAKVLHHAKCSVLIVR</sequence>
<feature type="domain" description="UspA" evidence="3">
    <location>
        <begin position="1"/>
        <end position="141"/>
    </location>
</feature>
<organism evidence="4 5">
    <name type="scientific">Brevibacillus fluminis</name>
    <dbReference type="NCBI Taxonomy" id="511487"/>
    <lineage>
        <taxon>Bacteria</taxon>
        <taxon>Bacillati</taxon>
        <taxon>Bacillota</taxon>
        <taxon>Bacilli</taxon>
        <taxon>Bacillales</taxon>
        <taxon>Paenibacillaceae</taxon>
        <taxon>Brevibacillus</taxon>
    </lineage>
</organism>
<evidence type="ECO:0000313" key="4">
    <source>
        <dbReference type="EMBL" id="RNB87034.1"/>
    </source>
</evidence>
<dbReference type="PRINTS" id="PR01438">
    <property type="entry name" value="UNVRSLSTRESS"/>
</dbReference>
<dbReference type="GO" id="GO:0005737">
    <property type="term" value="C:cytoplasm"/>
    <property type="evidence" value="ECO:0007669"/>
    <property type="project" value="UniProtKB-SubCell"/>
</dbReference>
<proteinExistence type="inferred from homology"/>
<protein>
    <recommendedName>
        <fullName evidence="2">Universal stress protein</fullName>
    </recommendedName>
</protein>
<dbReference type="RefSeq" id="WP_122918732.1">
    <property type="nucleotide sequence ID" value="NZ_RHHQ01000012.1"/>
</dbReference>
<dbReference type="PIRSF" id="PIRSF006276">
    <property type="entry name" value="UspA"/>
    <property type="match status" value="1"/>
</dbReference>
<comment type="subcellular location">
    <subcellularLocation>
        <location evidence="2">Cytoplasm</location>
    </subcellularLocation>
</comment>
<evidence type="ECO:0000259" key="3">
    <source>
        <dbReference type="Pfam" id="PF00582"/>
    </source>
</evidence>
<keyword evidence="2" id="KW-0963">Cytoplasm</keyword>